<keyword evidence="2" id="KW-1185">Reference proteome</keyword>
<dbReference type="InterPro" id="IPR029454">
    <property type="entry name" value="ODR-4-like"/>
</dbReference>
<dbReference type="AlphaFoldDB" id="A0A1B0D752"/>
<dbReference type="VEuPathDB" id="VectorBase:PPAPM1_000717"/>
<name>A0A1B0D752_PHLPP</name>
<dbReference type="EnsemblMetazoa" id="PPAI003375-RA">
    <property type="protein sequence ID" value="PPAI003375-PA"/>
    <property type="gene ID" value="PPAI003375"/>
</dbReference>
<protein>
    <submittedName>
        <fullName evidence="1">Uncharacterized protein</fullName>
    </submittedName>
</protein>
<organism evidence="1 2">
    <name type="scientific">Phlebotomus papatasi</name>
    <name type="common">Sandfly</name>
    <dbReference type="NCBI Taxonomy" id="29031"/>
    <lineage>
        <taxon>Eukaryota</taxon>
        <taxon>Metazoa</taxon>
        <taxon>Ecdysozoa</taxon>
        <taxon>Arthropoda</taxon>
        <taxon>Hexapoda</taxon>
        <taxon>Insecta</taxon>
        <taxon>Pterygota</taxon>
        <taxon>Neoptera</taxon>
        <taxon>Endopterygota</taxon>
        <taxon>Diptera</taxon>
        <taxon>Nematocera</taxon>
        <taxon>Psychodoidea</taxon>
        <taxon>Psychodidae</taxon>
        <taxon>Phlebotomus</taxon>
        <taxon>Phlebotomus</taxon>
    </lineage>
</organism>
<evidence type="ECO:0000313" key="1">
    <source>
        <dbReference type="EnsemblMetazoa" id="PPAI003375-PA"/>
    </source>
</evidence>
<proteinExistence type="predicted"/>
<dbReference type="EMBL" id="AJVK01012333">
    <property type="status" value="NOT_ANNOTATED_CDS"/>
    <property type="molecule type" value="Genomic_DNA"/>
</dbReference>
<dbReference type="VEuPathDB" id="VectorBase:PPAI003375"/>
<accession>A0A1B0D752</accession>
<dbReference type="Pfam" id="PF14778">
    <property type="entry name" value="ODR4-like"/>
    <property type="match status" value="1"/>
</dbReference>
<evidence type="ECO:0000313" key="2">
    <source>
        <dbReference type="Proteomes" id="UP000092462"/>
    </source>
</evidence>
<reference evidence="1" key="1">
    <citation type="submission" date="2022-08" db="UniProtKB">
        <authorList>
            <consortium name="EnsemblMetazoa"/>
        </authorList>
    </citation>
    <scope>IDENTIFICATION</scope>
    <source>
        <strain evidence="1">Israel</strain>
    </source>
</reference>
<dbReference type="Proteomes" id="UP000092462">
    <property type="component" value="Unassembled WGS sequence"/>
</dbReference>
<sequence length="116" mass="13120">VIDLHSDTPRRVFFTVQPTGVQFSDYLFAGENDDTVRENVSKLMDIDLEPTDIFLMVEAADDTEDLPDTDVQFKEDNQCTQTETKTDWPEVFLKLLAIVSLLVALIGAYFAVNQSQ</sequence>